<comment type="caution">
    <text evidence="3">The sequence shown here is derived from an EMBL/GenBank/DDBJ whole genome shotgun (WGS) entry which is preliminary data.</text>
</comment>
<name>A0A8X6J6U8_NEPPI</name>
<proteinExistence type="predicted"/>
<evidence type="ECO:0000256" key="1">
    <source>
        <dbReference type="SAM" id="MobiDB-lite"/>
    </source>
</evidence>
<reference evidence="3" key="1">
    <citation type="submission" date="2020-08" db="EMBL/GenBank/DDBJ databases">
        <title>Multicomponent nature underlies the extraordinary mechanical properties of spider dragline silk.</title>
        <authorList>
            <person name="Kono N."/>
            <person name="Nakamura H."/>
            <person name="Mori M."/>
            <person name="Yoshida Y."/>
            <person name="Ohtoshi R."/>
            <person name="Malay A.D."/>
            <person name="Moran D.A.P."/>
            <person name="Tomita M."/>
            <person name="Numata K."/>
            <person name="Arakawa K."/>
        </authorList>
    </citation>
    <scope>NUCLEOTIDE SEQUENCE</scope>
</reference>
<feature type="non-terminal residue" evidence="3">
    <location>
        <position position="1"/>
    </location>
</feature>
<dbReference type="AlphaFoldDB" id="A0A8X6J6U8"/>
<dbReference type="Proteomes" id="UP000887013">
    <property type="component" value="Unassembled WGS sequence"/>
</dbReference>
<evidence type="ECO:0000313" key="3">
    <source>
        <dbReference type="EMBL" id="GFS41195.1"/>
    </source>
</evidence>
<keyword evidence="2" id="KW-0472">Membrane</keyword>
<protein>
    <submittedName>
        <fullName evidence="3">Uncharacterized protein</fullName>
    </submittedName>
</protein>
<dbReference type="OrthoDB" id="9981685at2759"/>
<sequence length="92" mass="10771">WQASENLRNPEQQCEEPGTLEDCVRSGRPSLRQTISVRETLASESSVESNSAREADRRLAYHHLRYATFFMEFLITIHTNYSLAMNFYRRIS</sequence>
<keyword evidence="2" id="KW-0812">Transmembrane</keyword>
<gene>
    <name evidence="3" type="ORF">NPIL_190931</name>
</gene>
<feature type="transmembrane region" description="Helical" evidence="2">
    <location>
        <begin position="66"/>
        <end position="88"/>
    </location>
</feature>
<keyword evidence="2" id="KW-1133">Transmembrane helix</keyword>
<evidence type="ECO:0000313" key="4">
    <source>
        <dbReference type="Proteomes" id="UP000887013"/>
    </source>
</evidence>
<organism evidence="3 4">
    <name type="scientific">Nephila pilipes</name>
    <name type="common">Giant wood spider</name>
    <name type="synonym">Nephila maculata</name>
    <dbReference type="NCBI Taxonomy" id="299642"/>
    <lineage>
        <taxon>Eukaryota</taxon>
        <taxon>Metazoa</taxon>
        <taxon>Ecdysozoa</taxon>
        <taxon>Arthropoda</taxon>
        <taxon>Chelicerata</taxon>
        <taxon>Arachnida</taxon>
        <taxon>Araneae</taxon>
        <taxon>Araneomorphae</taxon>
        <taxon>Entelegynae</taxon>
        <taxon>Araneoidea</taxon>
        <taxon>Nephilidae</taxon>
        <taxon>Nephila</taxon>
    </lineage>
</organism>
<accession>A0A8X6J6U8</accession>
<evidence type="ECO:0000256" key="2">
    <source>
        <dbReference type="SAM" id="Phobius"/>
    </source>
</evidence>
<dbReference type="EMBL" id="BMAW01089700">
    <property type="protein sequence ID" value="GFS41195.1"/>
    <property type="molecule type" value="Genomic_DNA"/>
</dbReference>
<keyword evidence="4" id="KW-1185">Reference proteome</keyword>
<feature type="compositionally biased region" description="Polar residues" evidence="1">
    <location>
        <begin position="1"/>
        <end position="12"/>
    </location>
</feature>
<feature type="region of interest" description="Disordered" evidence="1">
    <location>
        <begin position="1"/>
        <end position="25"/>
    </location>
</feature>